<dbReference type="Proteomes" id="UP001500956">
    <property type="component" value="Unassembled WGS sequence"/>
</dbReference>
<proteinExistence type="predicted"/>
<dbReference type="InterPro" id="IPR036265">
    <property type="entry name" value="HIT-like_sf"/>
</dbReference>
<sequence>MERMTDTAETDCLFCKIVAGDLPADVVETTERVVAFRDIDPQAPVHVLVVPKEHHGDVSVLAAADPTLLAEVVSVADTVAHDLADGQYRFIFNSGPRAGQSVFHVHGHVIAGTQLGWSPA</sequence>
<name>A0ABP8YJD9_9MICO</name>
<protein>
    <submittedName>
        <fullName evidence="3">Histidine triad nucleotide-binding protein</fullName>
    </submittedName>
</protein>
<keyword evidence="4" id="KW-1185">Reference proteome</keyword>
<reference evidence="4" key="1">
    <citation type="journal article" date="2019" name="Int. J. Syst. Evol. Microbiol.">
        <title>The Global Catalogue of Microorganisms (GCM) 10K type strain sequencing project: providing services to taxonomists for standard genome sequencing and annotation.</title>
        <authorList>
            <consortium name="The Broad Institute Genomics Platform"/>
            <consortium name="The Broad Institute Genome Sequencing Center for Infectious Disease"/>
            <person name="Wu L."/>
            <person name="Ma J."/>
        </authorList>
    </citation>
    <scope>NUCLEOTIDE SEQUENCE [LARGE SCALE GENOMIC DNA]</scope>
    <source>
        <strain evidence="4">JCM 18063</strain>
    </source>
</reference>
<dbReference type="InterPro" id="IPR001310">
    <property type="entry name" value="Histidine_triad_HIT"/>
</dbReference>
<dbReference type="Gene3D" id="3.30.428.10">
    <property type="entry name" value="HIT-like"/>
    <property type="match status" value="1"/>
</dbReference>
<feature type="short sequence motif" description="Histidine triad motif" evidence="1">
    <location>
        <begin position="104"/>
        <end position="108"/>
    </location>
</feature>
<dbReference type="InterPro" id="IPR011146">
    <property type="entry name" value="HIT-like"/>
</dbReference>
<organism evidence="3 4">
    <name type="scientific">Isoptericola chiayiensis</name>
    <dbReference type="NCBI Taxonomy" id="579446"/>
    <lineage>
        <taxon>Bacteria</taxon>
        <taxon>Bacillati</taxon>
        <taxon>Actinomycetota</taxon>
        <taxon>Actinomycetes</taxon>
        <taxon>Micrococcales</taxon>
        <taxon>Promicromonosporaceae</taxon>
        <taxon>Isoptericola</taxon>
    </lineage>
</organism>
<dbReference type="PRINTS" id="PR00332">
    <property type="entry name" value="HISTRIAD"/>
</dbReference>
<feature type="domain" description="HIT" evidence="2">
    <location>
        <begin position="13"/>
        <end position="120"/>
    </location>
</feature>
<dbReference type="SUPFAM" id="SSF54197">
    <property type="entry name" value="HIT-like"/>
    <property type="match status" value="1"/>
</dbReference>
<dbReference type="Pfam" id="PF01230">
    <property type="entry name" value="HIT"/>
    <property type="match status" value="1"/>
</dbReference>
<accession>A0ABP8YJD9</accession>
<evidence type="ECO:0000313" key="3">
    <source>
        <dbReference type="EMBL" id="GAA4729409.1"/>
    </source>
</evidence>
<evidence type="ECO:0000256" key="1">
    <source>
        <dbReference type="PROSITE-ProRule" id="PRU00464"/>
    </source>
</evidence>
<gene>
    <name evidence="3" type="ORF">GCM10023216_21170</name>
</gene>
<evidence type="ECO:0000313" key="4">
    <source>
        <dbReference type="Proteomes" id="UP001500956"/>
    </source>
</evidence>
<dbReference type="PANTHER" id="PTHR23089">
    <property type="entry name" value="HISTIDINE TRIAD HIT PROTEIN"/>
    <property type="match status" value="1"/>
</dbReference>
<dbReference type="EMBL" id="BAABID010000008">
    <property type="protein sequence ID" value="GAA4729409.1"/>
    <property type="molecule type" value="Genomic_DNA"/>
</dbReference>
<dbReference type="PROSITE" id="PS51084">
    <property type="entry name" value="HIT_2"/>
    <property type="match status" value="1"/>
</dbReference>
<dbReference type="CDD" id="cd01276">
    <property type="entry name" value="PKCI_related"/>
    <property type="match status" value="1"/>
</dbReference>
<evidence type="ECO:0000259" key="2">
    <source>
        <dbReference type="PROSITE" id="PS51084"/>
    </source>
</evidence>
<comment type="caution">
    <text evidence="3">The sequence shown here is derived from an EMBL/GenBank/DDBJ whole genome shotgun (WGS) entry which is preliminary data.</text>
</comment>